<sequence length="806" mass="91147">MPRSDRTGTPLEINKEIEKTAKILRKQTKLRKKLDYQKSHTTSTLSPTPPSTSTSTPISDFSTNPLKMGDEEKTLRQWGARKDTQQPLCINYPNVENFELKSGLIHLLPTFRGLENEDPHKFLKEFHVVCSGMKPHNVTEDQIKLRAFPFALYDAAKEWLYYLPPGTVTTWNDIAQAFLDKYFPEPKASSIRREILTLHQGRRESLHTYWERFKKLCSRCPQHGLSEHQLLQYFCEGLSHLDRRIINASSGGALLDKTPSQIRALIATLAKDSKHSIGEDEWYPDPPRGEKQVSTPLIETQLNELTKAVILLTKERGIEPKARACGICLQHGHPTDMCPSLQDENEHVNAMGDHMGQNSRNFDNNQSWKNAQPRSQYQPRYQQPQHAAPRNPSGMSLEEIVSNLAKNTISFQQETRASIQNLETQMTQLATTVSKLESRLDTKLPAQTEANPRHNVSAISLRSGKVCKDPIVPEDAEKEGTKQAESPSHIPSPPFPSRFLESKKEREDREIMATFRKVEVNIPLLEAIKQVPRYAKFLKELCTSKKKLKGDETIKVNENVSAIIQKRLPPKYKDPGVFTVPCKLGDTYIPRVMLDLGASINVLPLSIFKNLKKGTLKRTGVVIQLADKSTVRPKGVLEDILVQVNNLVFPADFYVVDMGDDDSPNSNSTLLGRPFLKTSRTKIDVFNGTLSMEFDGEVVTFNIDQSTRYPSDVPPEDLRENDSLLPNEHTKSNNNLVAMVSMNETTTGLTEESKPVDRHDHQDNDLDLQNIDPPPGPKQTRSKHRLKRFTECFTTNQGVDIEECPG</sequence>
<evidence type="ECO:0000313" key="1">
    <source>
        <dbReference type="EMBL" id="KAI3721759.1"/>
    </source>
</evidence>
<dbReference type="Proteomes" id="UP001055811">
    <property type="component" value="Linkage Group LG06"/>
</dbReference>
<reference evidence="2" key="1">
    <citation type="journal article" date="2022" name="Mol. Ecol. Resour.">
        <title>The genomes of chicory, endive, great burdock and yacon provide insights into Asteraceae palaeo-polyploidization history and plant inulin production.</title>
        <authorList>
            <person name="Fan W."/>
            <person name="Wang S."/>
            <person name="Wang H."/>
            <person name="Wang A."/>
            <person name="Jiang F."/>
            <person name="Liu H."/>
            <person name="Zhao H."/>
            <person name="Xu D."/>
            <person name="Zhang Y."/>
        </authorList>
    </citation>
    <scope>NUCLEOTIDE SEQUENCE [LARGE SCALE GENOMIC DNA]</scope>
    <source>
        <strain evidence="2">cv. Punajuju</strain>
    </source>
</reference>
<evidence type="ECO:0000313" key="2">
    <source>
        <dbReference type="Proteomes" id="UP001055811"/>
    </source>
</evidence>
<accession>A0ACB9BHC9</accession>
<keyword evidence="2" id="KW-1185">Reference proteome</keyword>
<dbReference type="EMBL" id="CM042014">
    <property type="protein sequence ID" value="KAI3721759.1"/>
    <property type="molecule type" value="Genomic_DNA"/>
</dbReference>
<organism evidence="1 2">
    <name type="scientific">Cichorium intybus</name>
    <name type="common">Chicory</name>
    <dbReference type="NCBI Taxonomy" id="13427"/>
    <lineage>
        <taxon>Eukaryota</taxon>
        <taxon>Viridiplantae</taxon>
        <taxon>Streptophyta</taxon>
        <taxon>Embryophyta</taxon>
        <taxon>Tracheophyta</taxon>
        <taxon>Spermatophyta</taxon>
        <taxon>Magnoliopsida</taxon>
        <taxon>eudicotyledons</taxon>
        <taxon>Gunneridae</taxon>
        <taxon>Pentapetalae</taxon>
        <taxon>asterids</taxon>
        <taxon>campanulids</taxon>
        <taxon>Asterales</taxon>
        <taxon>Asteraceae</taxon>
        <taxon>Cichorioideae</taxon>
        <taxon>Cichorieae</taxon>
        <taxon>Cichoriinae</taxon>
        <taxon>Cichorium</taxon>
    </lineage>
</organism>
<gene>
    <name evidence="1" type="ORF">L2E82_32777</name>
</gene>
<name>A0ACB9BHC9_CICIN</name>
<protein>
    <submittedName>
        <fullName evidence="1">Uncharacterized protein</fullName>
    </submittedName>
</protein>
<reference evidence="1 2" key="2">
    <citation type="journal article" date="2022" name="Mol. Ecol. Resour.">
        <title>The genomes of chicory, endive, great burdock and yacon provide insights into Asteraceae paleo-polyploidization history and plant inulin production.</title>
        <authorList>
            <person name="Fan W."/>
            <person name="Wang S."/>
            <person name="Wang H."/>
            <person name="Wang A."/>
            <person name="Jiang F."/>
            <person name="Liu H."/>
            <person name="Zhao H."/>
            <person name="Xu D."/>
            <person name="Zhang Y."/>
        </authorList>
    </citation>
    <scope>NUCLEOTIDE SEQUENCE [LARGE SCALE GENOMIC DNA]</scope>
    <source>
        <strain evidence="2">cv. Punajuju</strain>
        <tissue evidence="1">Leaves</tissue>
    </source>
</reference>
<proteinExistence type="predicted"/>
<comment type="caution">
    <text evidence="1">The sequence shown here is derived from an EMBL/GenBank/DDBJ whole genome shotgun (WGS) entry which is preliminary data.</text>
</comment>